<reference evidence="1" key="1">
    <citation type="submission" date="2023-04" db="EMBL/GenBank/DDBJ databases">
        <authorList>
            <person name="Vijverberg K."/>
            <person name="Xiong W."/>
            <person name="Schranz E."/>
        </authorList>
    </citation>
    <scope>NUCLEOTIDE SEQUENCE</scope>
</reference>
<dbReference type="SUPFAM" id="SSF50965">
    <property type="entry name" value="Galactose oxidase, central domain"/>
    <property type="match status" value="1"/>
</dbReference>
<keyword evidence="2" id="KW-1185">Reference proteome</keyword>
<sequence length="142" mass="16342">MTFDLSTHVFGMIPLHEPFQRLTRLTTFQGSLAMISTYDNNSYYRDCWIWVRRDDSWSVVYKSKENKFKGLSIMGVLQLTVNGDFFLTAMNDHGIEVYLTKMGTQSRLVEFHAASFISEIVQCVESLHLLENVCEANQLSVS</sequence>
<organism evidence="1 2">
    <name type="scientific">Lactuca saligna</name>
    <name type="common">Willowleaf lettuce</name>
    <dbReference type="NCBI Taxonomy" id="75948"/>
    <lineage>
        <taxon>Eukaryota</taxon>
        <taxon>Viridiplantae</taxon>
        <taxon>Streptophyta</taxon>
        <taxon>Embryophyta</taxon>
        <taxon>Tracheophyta</taxon>
        <taxon>Spermatophyta</taxon>
        <taxon>Magnoliopsida</taxon>
        <taxon>eudicotyledons</taxon>
        <taxon>Gunneridae</taxon>
        <taxon>Pentapetalae</taxon>
        <taxon>asterids</taxon>
        <taxon>campanulids</taxon>
        <taxon>Asterales</taxon>
        <taxon>Asteraceae</taxon>
        <taxon>Cichorioideae</taxon>
        <taxon>Cichorieae</taxon>
        <taxon>Lactucinae</taxon>
        <taxon>Lactuca</taxon>
    </lineage>
</organism>
<dbReference type="Proteomes" id="UP001177003">
    <property type="component" value="Chromosome 5"/>
</dbReference>
<name>A0AA35Z470_LACSI</name>
<protein>
    <recommendedName>
        <fullName evidence="3">F-box associated domain-containing protein</fullName>
    </recommendedName>
</protein>
<dbReference type="EMBL" id="OX465081">
    <property type="protein sequence ID" value="CAI9285590.1"/>
    <property type="molecule type" value="Genomic_DNA"/>
</dbReference>
<accession>A0AA35Z470</accession>
<evidence type="ECO:0008006" key="3">
    <source>
        <dbReference type="Google" id="ProtNLM"/>
    </source>
</evidence>
<dbReference type="InterPro" id="IPR011043">
    <property type="entry name" value="Gal_Oxase/kelch_b-propeller"/>
</dbReference>
<dbReference type="AlphaFoldDB" id="A0AA35Z470"/>
<proteinExistence type="predicted"/>
<gene>
    <name evidence="1" type="ORF">LSALG_LOCUS25053</name>
</gene>
<evidence type="ECO:0000313" key="2">
    <source>
        <dbReference type="Proteomes" id="UP001177003"/>
    </source>
</evidence>
<evidence type="ECO:0000313" key="1">
    <source>
        <dbReference type="EMBL" id="CAI9285590.1"/>
    </source>
</evidence>